<protein>
    <submittedName>
        <fullName evidence="1">Protein fmp52, mitochondrial</fullName>
    </submittedName>
</protein>
<name>A0ACC3S403_9PEZI</name>
<dbReference type="EMBL" id="JAMKPW020000042">
    <property type="protein sequence ID" value="KAK8195945.1"/>
    <property type="molecule type" value="Genomic_DNA"/>
</dbReference>
<proteinExistence type="predicted"/>
<comment type="caution">
    <text evidence="1">The sequence shown here is derived from an EMBL/GenBank/DDBJ whole genome shotgun (WGS) entry which is preliminary data.</text>
</comment>
<organism evidence="1 2">
    <name type="scientific">Zalaria obscura</name>
    <dbReference type="NCBI Taxonomy" id="2024903"/>
    <lineage>
        <taxon>Eukaryota</taxon>
        <taxon>Fungi</taxon>
        <taxon>Dikarya</taxon>
        <taxon>Ascomycota</taxon>
        <taxon>Pezizomycotina</taxon>
        <taxon>Dothideomycetes</taxon>
        <taxon>Dothideomycetidae</taxon>
        <taxon>Dothideales</taxon>
        <taxon>Zalariaceae</taxon>
        <taxon>Zalaria</taxon>
    </lineage>
</organism>
<evidence type="ECO:0000313" key="1">
    <source>
        <dbReference type="EMBL" id="KAK8195945.1"/>
    </source>
</evidence>
<evidence type="ECO:0000313" key="2">
    <source>
        <dbReference type="Proteomes" id="UP001320706"/>
    </source>
</evidence>
<sequence length="229" mass="24681">MTSAALAGSTGLVGGNILSTLLTRPTIDTLYAFARRDLPNSNTASKLHPLISSDSGTWTSLYPHSTTLFISALGTTRGQAGSFANQYKIDHDLNLDLAKAAKAAGVRTYVLISTSGANSKSWFPYMKMKGELEDEVKDLGFDHCVIVRPGLIVGDRNDSRPPEFVFRKVANACGALSSGLKDFWAQDATVIARAAVAAGLTCEEGKREKGVWTLSQADVLRLGRQEWKE</sequence>
<reference evidence="1" key="1">
    <citation type="submission" date="2024-02" db="EMBL/GenBank/DDBJ databases">
        <title>Metagenome Assembled Genome of Zalaria obscura JY119.</title>
        <authorList>
            <person name="Vighnesh L."/>
            <person name="Jagadeeshwari U."/>
            <person name="Venkata Ramana C."/>
            <person name="Sasikala C."/>
        </authorList>
    </citation>
    <scope>NUCLEOTIDE SEQUENCE</scope>
    <source>
        <strain evidence="1">JY119</strain>
    </source>
</reference>
<accession>A0ACC3S403</accession>
<gene>
    <name evidence="1" type="primary">FMP52</name>
    <name evidence="1" type="ORF">M8818_007096</name>
</gene>
<dbReference type="Proteomes" id="UP001320706">
    <property type="component" value="Unassembled WGS sequence"/>
</dbReference>
<keyword evidence="2" id="KW-1185">Reference proteome</keyword>